<dbReference type="InterPro" id="IPR025392">
    <property type="entry name" value="DUF4124"/>
</dbReference>
<dbReference type="OrthoDB" id="6366673at2"/>
<feature type="domain" description="DUF4124" evidence="3">
    <location>
        <begin position="13"/>
        <end position="67"/>
    </location>
</feature>
<evidence type="ECO:0000256" key="2">
    <source>
        <dbReference type="SAM" id="SignalP"/>
    </source>
</evidence>
<dbReference type="Pfam" id="PF13511">
    <property type="entry name" value="DUF4124"/>
    <property type="match status" value="1"/>
</dbReference>
<sequence>MRYSMRYIVLAVLSWLPLPGQAQVYKTVDENGNVVYTDNPRAVEGEQPKPVKLPAINTQPPPAVIPRTGAGTGDAEDESQLPTRYQLSVSSPTDGTFVPPGQRDLTVTATLEPPLSSEHRLEVMLNGKTVAQEAAATITLKEITRGSHSLQVRVVNRQGKVLGISKPVTVHVRRATVAKPAGKGKK</sequence>
<feature type="chain" id="PRO_5021951008" evidence="2">
    <location>
        <begin position="23"/>
        <end position="186"/>
    </location>
</feature>
<evidence type="ECO:0000256" key="1">
    <source>
        <dbReference type="SAM" id="MobiDB-lite"/>
    </source>
</evidence>
<name>A0A545STA5_9GAMM</name>
<dbReference type="AlphaFoldDB" id="A0A545STA5"/>
<keyword evidence="5" id="KW-1185">Reference proteome</keyword>
<evidence type="ECO:0000313" key="5">
    <source>
        <dbReference type="Proteomes" id="UP000319732"/>
    </source>
</evidence>
<dbReference type="RefSeq" id="WP_142929520.1">
    <property type="nucleotide sequence ID" value="NZ_ML660107.1"/>
</dbReference>
<dbReference type="EMBL" id="VHSG01000029">
    <property type="protein sequence ID" value="TQV68179.1"/>
    <property type="molecule type" value="Genomic_DNA"/>
</dbReference>
<dbReference type="InterPro" id="IPR013783">
    <property type="entry name" value="Ig-like_fold"/>
</dbReference>
<protein>
    <submittedName>
        <fullName evidence="4">DUF4124 domain-containing protein</fullName>
    </submittedName>
</protein>
<accession>A0A545STA5</accession>
<dbReference type="Proteomes" id="UP000319732">
    <property type="component" value="Unassembled WGS sequence"/>
</dbReference>
<evidence type="ECO:0000259" key="3">
    <source>
        <dbReference type="Pfam" id="PF13511"/>
    </source>
</evidence>
<dbReference type="Gene3D" id="2.60.40.10">
    <property type="entry name" value="Immunoglobulins"/>
    <property type="match status" value="1"/>
</dbReference>
<keyword evidence="2" id="KW-0732">Signal</keyword>
<evidence type="ECO:0000313" key="4">
    <source>
        <dbReference type="EMBL" id="TQV68179.1"/>
    </source>
</evidence>
<reference evidence="4 5" key="1">
    <citation type="submission" date="2019-06" db="EMBL/GenBank/DDBJ databases">
        <title>Whole genome sequence for Cellvibrionaceae sp. R142.</title>
        <authorList>
            <person name="Wang G."/>
        </authorList>
    </citation>
    <scope>NUCLEOTIDE SEQUENCE [LARGE SCALE GENOMIC DNA]</scope>
    <source>
        <strain evidence="4 5">R142</strain>
    </source>
</reference>
<organism evidence="4 5">
    <name type="scientific">Exilibacterium tricleocarpae</name>
    <dbReference type="NCBI Taxonomy" id="2591008"/>
    <lineage>
        <taxon>Bacteria</taxon>
        <taxon>Pseudomonadati</taxon>
        <taxon>Pseudomonadota</taxon>
        <taxon>Gammaproteobacteria</taxon>
        <taxon>Cellvibrionales</taxon>
        <taxon>Cellvibrionaceae</taxon>
        <taxon>Exilibacterium</taxon>
    </lineage>
</organism>
<feature type="signal peptide" evidence="2">
    <location>
        <begin position="1"/>
        <end position="22"/>
    </location>
</feature>
<proteinExistence type="predicted"/>
<comment type="caution">
    <text evidence="4">The sequence shown here is derived from an EMBL/GenBank/DDBJ whole genome shotgun (WGS) entry which is preliminary data.</text>
</comment>
<feature type="region of interest" description="Disordered" evidence="1">
    <location>
        <begin position="39"/>
        <end position="78"/>
    </location>
</feature>
<gene>
    <name evidence="4" type="ORF">FKG94_24145</name>
</gene>